<reference evidence="9 10" key="1">
    <citation type="journal article" date="2016" name="G3 (Bethesda)">
        <title>First Draft Assembly and Annotation of the Genome of a California Endemic Oak Quercus lobata Nee (Fagaceae).</title>
        <authorList>
            <person name="Sork V.L."/>
            <person name="Fitz-Gibbon S.T."/>
            <person name="Puiu D."/>
            <person name="Crepeau M."/>
            <person name="Gugger P.F."/>
            <person name="Sherman R."/>
            <person name="Stevens K."/>
            <person name="Langley C.H."/>
            <person name="Pellegrini M."/>
            <person name="Salzberg S.L."/>
        </authorList>
    </citation>
    <scope>NUCLEOTIDE SEQUENCE [LARGE SCALE GENOMIC DNA]</scope>
    <source>
        <strain evidence="9 10">cv. SW786</strain>
    </source>
</reference>
<feature type="compositionally biased region" description="Low complexity" evidence="7">
    <location>
        <begin position="114"/>
        <end position="159"/>
    </location>
</feature>
<dbReference type="AlphaFoldDB" id="A0A7N2LFW5"/>
<dbReference type="Gene3D" id="2.20.25.80">
    <property type="entry name" value="WRKY domain"/>
    <property type="match status" value="1"/>
</dbReference>
<keyword evidence="5" id="KW-0539">Nucleus</keyword>
<dbReference type="GO" id="GO:0005634">
    <property type="term" value="C:nucleus"/>
    <property type="evidence" value="ECO:0007669"/>
    <property type="project" value="UniProtKB-SubCell"/>
</dbReference>
<evidence type="ECO:0000256" key="7">
    <source>
        <dbReference type="SAM" id="MobiDB-lite"/>
    </source>
</evidence>
<dbReference type="InterPro" id="IPR003657">
    <property type="entry name" value="WRKY_dom"/>
</dbReference>
<dbReference type="FunFam" id="2.20.25.80:FF:000007">
    <property type="entry name" value="WRKY transcription factor 22"/>
    <property type="match status" value="1"/>
</dbReference>
<dbReference type="PANTHER" id="PTHR32096:SF61">
    <property type="entry name" value="WRKY TRANSCRIPTION FACTOR 22"/>
    <property type="match status" value="1"/>
</dbReference>
<keyword evidence="3" id="KW-0238">DNA-binding</keyword>
<keyword evidence="4" id="KW-0804">Transcription</keyword>
<evidence type="ECO:0000256" key="2">
    <source>
        <dbReference type="ARBA" id="ARBA00023015"/>
    </source>
</evidence>
<evidence type="ECO:0000313" key="9">
    <source>
        <dbReference type="EnsemblPlants" id="QL04p055488:mrna"/>
    </source>
</evidence>
<evidence type="ECO:0000259" key="8">
    <source>
        <dbReference type="PROSITE" id="PS50811"/>
    </source>
</evidence>
<evidence type="ECO:0000256" key="1">
    <source>
        <dbReference type="ARBA" id="ARBA00004123"/>
    </source>
</evidence>
<dbReference type="PROSITE" id="PS50811">
    <property type="entry name" value="WRKY"/>
    <property type="match status" value="1"/>
</dbReference>
<dbReference type="GO" id="GO:0003700">
    <property type="term" value="F:DNA-binding transcription factor activity"/>
    <property type="evidence" value="ECO:0007669"/>
    <property type="project" value="InterPro"/>
</dbReference>
<dbReference type="RefSeq" id="XP_030962147.1">
    <property type="nucleotide sequence ID" value="XM_031106287.1"/>
</dbReference>
<accession>A0A7N2LFW5</accession>
<dbReference type="InParanoid" id="A0A7N2LFW5"/>
<dbReference type="OMA" id="TDPTMFI"/>
<evidence type="ECO:0000256" key="3">
    <source>
        <dbReference type="ARBA" id="ARBA00023125"/>
    </source>
</evidence>
<dbReference type="PANTHER" id="PTHR32096">
    <property type="entry name" value="WRKY TRANSCRIPTION FACTOR 30-RELATED-RELATED"/>
    <property type="match status" value="1"/>
</dbReference>
<dbReference type="SMART" id="SM00774">
    <property type="entry name" value="WRKY"/>
    <property type="match status" value="1"/>
</dbReference>
<evidence type="ECO:0000256" key="4">
    <source>
        <dbReference type="ARBA" id="ARBA00023163"/>
    </source>
</evidence>
<dbReference type="FunCoup" id="A0A7N2LFW5">
    <property type="interactions" value="368"/>
</dbReference>
<gene>
    <name evidence="9" type="primary">LOC115983573</name>
</gene>
<evidence type="ECO:0000256" key="5">
    <source>
        <dbReference type="ARBA" id="ARBA00023242"/>
    </source>
</evidence>
<dbReference type="EMBL" id="LRBV02000004">
    <property type="status" value="NOT_ANNOTATED_CDS"/>
    <property type="molecule type" value="Genomic_DNA"/>
</dbReference>
<keyword evidence="2" id="KW-0805">Transcription regulation</keyword>
<reference evidence="9" key="2">
    <citation type="submission" date="2021-01" db="UniProtKB">
        <authorList>
            <consortium name="EnsemblPlants"/>
        </authorList>
    </citation>
    <scope>IDENTIFICATION</scope>
</reference>
<proteinExistence type="inferred from homology"/>
<comment type="similarity">
    <text evidence="6">Belongs to the WRKY group II-e family.</text>
</comment>
<dbReference type="Proteomes" id="UP000594261">
    <property type="component" value="Chromosome 4"/>
</dbReference>
<dbReference type="OrthoDB" id="662136at2759"/>
<protein>
    <recommendedName>
        <fullName evidence="8">WRKY domain-containing protein</fullName>
    </recommendedName>
</protein>
<dbReference type="KEGG" id="qlo:115983573"/>
<evidence type="ECO:0000256" key="6">
    <source>
        <dbReference type="ARBA" id="ARBA00060761"/>
    </source>
</evidence>
<dbReference type="GeneID" id="115983573"/>
<organism evidence="9 10">
    <name type="scientific">Quercus lobata</name>
    <name type="common">Valley oak</name>
    <dbReference type="NCBI Taxonomy" id="97700"/>
    <lineage>
        <taxon>Eukaryota</taxon>
        <taxon>Viridiplantae</taxon>
        <taxon>Streptophyta</taxon>
        <taxon>Embryophyta</taxon>
        <taxon>Tracheophyta</taxon>
        <taxon>Spermatophyta</taxon>
        <taxon>Magnoliopsida</taxon>
        <taxon>eudicotyledons</taxon>
        <taxon>Gunneridae</taxon>
        <taxon>Pentapetalae</taxon>
        <taxon>rosids</taxon>
        <taxon>fabids</taxon>
        <taxon>Fagales</taxon>
        <taxon>Fagaceae</taxon>
        <taxon>Quercus</taxon>
    </lineage>
</organism>
<dbReference type="InterPro" id="IPR044810">
    <property type="entry name" value="WRKY_plant"/>
</dbReference>
<evidence type="ECO:0000313" key="10">
    <source>
        <dbReference type="Proteomes" id="UP000594261"/>
    </source>
</evidence>
<sequence length="381" mass="42493">MEEDWDLHAVVRGCVSTASRTNSSSTATTTTTTNPTNTTTTSSTSFMPNFHYSNNNNLYFSGGVGEQLGLGQGQLFSFSDPFEARRHVSEDLDLHELCKPFFPKSEPLSPQPSPLTSFSNSLSSFSESKPQILQQQQQQHQHQHQVLQQQQKQQTKQSQSGSASNPKSKRRKNLLKKVCHVPAEGLSSDIWAWRKYGQKPIKGSPYPRGYYRCSSSKGCLARKQVERNKTDPGMFIVTYTGEHNHPAPTHRNSLAGSTRQKPLTPQTVTAGDSNKTQKQYSSPETSFEEELVVPQTQTQSTTTDSKEEEEEEEEEEREDLVEEDDEEGDEFGISDMVLNDDFFMGLDGFEGPGTGDYFPDNFPASFAPMSNCSNWVANNAG</sequence>
<feature type="compositionally biased region" description="Polar residues" evidence="7">
    <location>
        <begin position="250"/>
        <end position="285"/>
    </location>
</feature>
<feature type="region of interest" description="Disordered" evidence="7">
    <location>
        <begin position="238"/>
        <end position="331"/>
    </location>
</feature>
<keyword evidence="10" id="KW-1185">Reference proteome</keyword>
<feature type="compositionally biased region" description="Acidic residues" evidence="7">
    <location>
        <begin position="306"/>
        <end position="331"/>
    </location>
</feature>
<dbReference type="GO" id="GO:0000976">
    <property type="term" value="F:transcription cis-regulatory region binding"/>
    <property type="evidence" value="ECO:0007669"/>
    <property type="project" value="TreeGrafter"/>
</dbReference>
<dbReference type="Gramene" id="QL04p055488:mrna">
    <property type="protein sequence ID" value="QL04p055488:mrna"/>
    <property type="gene ID" value="QL04p055488"/>
</dbReference>
<feature type="domain" description="WRKY" evidence="8">
    <location>
        <begin position="182"/>
        <end position="248"/>
    </location>
</feature>
<feature type="region of interest" description="Disordered" evidence="7">
    <location>
        <begin position="103"/>
        <end position="175"/>
    </location>
</feature>
<dbReference type="EnsemblPlants" id="QL04p055488:mrna">
    <property type="protein sequence ID" value="QL04p055488:mrna"/>
    <property type="gene ID" value="QL04p055488"/>
</dbReference>
<name>A0A7N2LFW5_QUELO</name>
<feature type="region of interest" description="Disordered" evidence="7">
    <location>
        <begin position="18"/>
        <end position="46"/>
    </location>
</feature>
<dbReference type="Pfam" id="PF03106">
    <property type="entry name" value="WRKY"/>
    <property type="match status" value="1"/>
</dbReference>
<comment type="subcellular location">
    <subcellularLocation>
        <location evidence="1">Nucleus</location>
    </subcellularLocation>
</comment>
<dbReference type="SUPFAM" id="SSF118290">
    <property type="entry name" value="WRKY DNA-binding domain"/>
    <property type="match status" value="1"/>
</dbReference>
<feature type="compositionally biased region" description="Low complexity" evidence="7">
    <location>
        <begin position="18"/>
        <end position="45"/>
    </location>
</feature>
<dbReference type="InterPro" id="IPR036576">
    <property type="entry name" value="WRKY_dom_sf"/>
</dbReference>